<dbReference type="AlphaFoldDB" id="A0A3D9L308"/>
<keyword evidence="1" id="KW-1133">Transmembrane helix</keyword>
<evidence type="ECO:0000313" key="2">
    <source>
        <dbReference type="EMBL" id="RED98396.1"/>
    </source>
</evidence>
<dbReference type="EMBL" id="QREG01000010">
    <property type="protein sequence ID" value="RED98396.1"/>
    <property type="molecule type" value="Genomic_DNA"/>
</dbReference>
<protein>
    <recommendedName>
        <fullName evidence="4">Peptide-N(4)-(N-acetyl-beta-glucosaminyl)asparagine amidase</fullName>
    </recommendedName>
</protein>
<comment type="caution">
    <text evidence="2">The sequence shown here is derived from an EMBL/GenBank/DDBJ whole genome shotgun (WGS) entry which is preliminary data.</text>
</comment>
<evidence type="ECO:0000256" key="1">
    <source>
        <dbReference type="SAM" id="Phobius"/>
    </source>
</evidence>
<dbReference type="RefSeq" id="WP_147302932.1">
    <property type="nucleotide sequence ID" value="NZ_QREG01000010.1"/>
</dbReference>
<dbReference type="Gene3D" id="2.60.120.260">
    <property type="entry name" value="Galactose-binding domain-like"/>
    <property type="match status" value="1"/>
</dbReference>
<reference evidence="2 3" key="1">
    <citation type="submission" date="2018-07" db="EMBL/GenBank/DDBJ databases">
        <title>Genomic Encyclopedia of Type Strains, Phase IV (KMG-IV): sequencing the most valuable type-strain genomes for metagenomic binning, comparative biology and taxonomic classification.</title>
        <authorList>
            <person name="Goeker M."/>
        </authorList>
    </citation>
    <scope>NUCLEOTIDE SEQUENCE [LARGE SCALE GENOMIC DNA]</scope>
    <source>
        <strain evidence="2 3">DSM 4134</strain>
    </source>
</reference>
<evidence type="ECO:0000313" key="3">
    <source>
        <dbReference type="Proteomes" id="UP000256779"/>
    </source>
</evidence>
<organism evidence="2 3">
    <name type="scientific">Marinoscillum furvescens DSM 4134</name>
    <dbReference type="NCBI Taxonomy" id="1122208"/>
    <lineage>
        <taxon>Bacteria</taxon>
        <taxon>Pseudomonadati</taxon>
        <taxon>Bacteroidota</taxon>
        <taxon>Cytophagia</taxon>
        <taxon>Cytophagales</taxon>
        <taxon>Reichenbachiellaceae</taxon>
        <taxon>Marinoscillum</taxon>
    </lineage>
</organism>
<dbReference type="PANTHER" id="PTHR35532">
    <property type="entry name" value="SIMILAR TO POLYHYDROXYALKANOATE DEPOLYMERASE"/>
    <property type="match status" value="1"/>
</dbReference>
<dbReference type="Proteomes" id="UP000256779">
    <property type="component" value="Unassembled WGS sequence"/>
</dbReference>
<gene>
    <name evidence="2" type="ORF">C7460_11068</name>
</gene>
<keyword evidence="3" id="KW-1185">Reference proteome</keyword>
<keyword evidence="1" id="KW-0812">Transmembrane</keyword>
<accession>A0A3D9L308</accession>
<keyword evidence="1" id="KW-0472">Membrane</keyword>
<feature type="transmembrane region" description="Helical" evidence="1">
    <location>
        <begin position="12"/>
        <end position="35"/>
    </location>
</feature>
<dbReference type="OrthoDB" id="679512at2"/>
<dbReference type="PROSITE" id="PS51257">
    <property type="entry name" value="PROKAR_LIPOPROTEIN"/>
    <property type="match status" value="1"/>
</dbReference>
<sequence length="653" mass="75795">MKTNNLSRVRVTPFNLSLIFSLIILSGCSHIVYWAELFSPRLKQTLALAGANRQELEEVLIHYRKEGVLSEKFRAALFLLENMAEHESYQLLNELESVFDSASTYDNDQDRKHVYKAMLDQRVKQLGTGFRTVRRKDVQVLRAEDLIQNIDEAYDAWMNIHVSKRADFDDFCEFILPYKCNNEPIEIETRKVFRKTYGWVVDSLENGVSLDSTVLQLMKAVNFQVATEVSQIYPIPLSASQSIRSKFGLCDDGVNLLVSILRSVGLVASRESIPQWGNSASNGHSWFSVAYGGQERAFNISGANYETGLRSFYSSLNESVPKVYRKKYSSESDRELYPHSIDVTHEYTKTYDVQVDNPWCDWSNSFVPVVSVFNFHKEWEPVDIGEWNGSQFKFSDLGPNVLYLPGILTSSGMVAVNFPFFINADGRVEHFRVNLRQKDSLTVLRKYGLTVPRYRADLQWFKNIEGGEFQASNFPDFRNYTVLHKIESCRSTHPQRIETNNQNVYKYMRFYTQTSEPHLFQFVAYKNSANQKIKGSVINPKNEKLPHSAWITQGLELRSPQPIPIIEYMVRNDENHIVKQDDYELFYWDVDMNSHQGQWVSWDRQRAQDTVLYYQVPSNTLFWLKNHSRGKEEHVFTVSASGKQRWLGFDNYN</sequence>
<proteinExistence type="predicted"/>
<dbReference type="PANTHER" id="PTHR35532:SF5">
    <property type="entry name" value="CARBOHYDRATE-BINDING DOMAIN-CONTAINING PROTEIN"/>
    <property type="match status" value="1"/>
</dbReference>
<evidence type="ECO:0008006" key="4">
    <source>
        <dbReference type="Google" id="ProtNLM"/>
    </source>
</evidence>
<name>A0A3D9L308_MARFU</name>